<evidence type="ECO:0000313" key="2">
    <source>
        <dbReference type="Proteomes" id="UP000034103"/>
    </source>
</evidence>
<protein>
    <submittedName>
        <fullName evidence="1">Uncharacterized protein</fullName>
    </submittedName>
</protein>
<dbReference type="HOGENOM" id="CLU_3312699_0_0_3"/>
<proteinExistence type="predicted"/>
<reference evidence="1 2" key="1">
    <citation type="journal article" date="2015" name="Genome Announc.">
        <title>Complete Genome Sequence of Microcystis aeruginosa NIES-2549, a Bloom-Forming Cyanobacterium from Lake Kasumigaura, Japan.</title>
        <authorList>
            <person name="Yamaguchi H."/>
            <person name="Suzuki S."/>
            <person name="Tanabe Y."/>
            <person name="Osana Y."/>
            <person name="Shimura Y."/>
            <person name="Ishida K."/>
            <person name="Kawachi M."/>
        </authorList>
    </citation>
    <scope>NUCLEOTIDE SEQUENCE [LARGE SCALE GENOMIC DNA]</scope>
    <source>
        <strain evidence="1 2">NIES-2549</strain>
    </source>
</reference>
<dbReference type="Proteomes" id="UP000034103">
    <property type="component" value="Chromosome"/>
</dbReference>
<name>A0A0F6U4B1_MICAE</name>
<evidence type="ECO:0000313" key="1">
    <source>
        <dbReference type="EMBL" id="AKE64429.1"/>
    </source>
</evidence>
<accession>A0A0F6U4B1</accession>
<dbReference type="EMBL" id="CP011304">
    <property type="protein sequence ID" value="AKE64429.1"/>
    <property type="molecule type" value="Genomic_DNA"/>
</dbReference>
<dbReference type="PATRIC" id="fig|1641812.3.peg.2151"/>
<sequence length="39" mass="4462">MGIIAQLNPTFSNFQKNLPDKTPDKIRCLGVVTFWKRLA</sequence>
<gene>
    <name evidence="1" type="ORF">MYAER_2081</name>
</gene>
<dbReference type="AlphaFoldDB" id="A0A0F6U4B1"/>
<organism evidence="1 2">
    <name type="scientific">Microcystis aeruginosa NIES-2549</name>
    <dbReference type="NCBI Taxonomy" id="1641812"/>
    <lineage>
        <taxon>Bacteria</taxon>
        <taxon>Bacillati</taxon>
        <taxon>Cyanobacteriota</taxon>
        <taxon>Cyanophyceae</taxon>
        <taxon>Oscillatoriophycideae</taxon>
        <taxon>Chroococcales</taxon>
        <taxon>Microcystaceae</taxon>
        <taxon>Microcystis</taxon>
    </lineage>
</organism>